<evidence type="ECO:0000313" key="2">
    <source>
        <dbReference type="EMBL" id="CAI6359151.1"/>
    </source>
</evidence>
<dbReference type="InterPro" id="IPR049012">
    <property type="entry name" value="Mutator_transp_dom"/>
</dbReference>
<accession>A0AAV0WU63</accession>
<feature type="domain" description="Mutator-like transposase" evidence="1">
    <location>
        <begin position="13"/>
        <end position="68"/>
    </location>
</feature>
<sequence length="69" mass="7406">MFTSENEQDCNYLPINKALVNGSIAIGIGHAQLTELSASADIPFLSTFGYLNNLSSVSQSIKDTALEEI</sequence>
<dbReference type="AlphaFoldDB" id="A0AAV0WU63"/>
<evidence type="ECO:0000259" key="1">
    <source>
        <dbReference type="Pfam" id="PF20700"/>
    </source>
</evidence>
<dbReference type="EMBL" id="CARXXK010000002">
    <property type="protein sequence ID" value="CAI6359151.1"/>
    <property type="molecule type" value="Genomic_DNA"/>
</dbReference>
<organism evidence="2 3">
    <name type="scientific">Macrosiphum euphorbiae</name>
    <name type="common">potato aphid</name>
    <dbReference type="NCBI Taxonomy" id="13131"/>
    <lineage>
        <taxon>Eukaryota</taxon>
        <taxon>Metazoa</taxon>
        <taxon>Ecdysozoa</taxon>
        <taxon>Arthropoda</taxon>
        <taxon>Hexapoda</taxon>
        <taxon>Insecta</taxon>
        <taxon>Pterygota</taxon>
        <taxon>Neoptera</taxon>
        <taxon>Paraneoptera</taxon>
        <taxon>Hemiptera</taxon>
        <taxon>Sternorrhyncha</taxon>
        <taxon>Aphidomorpha</taxon>
        <taxon>Aphidoidea</taxon>
        <taxon>Aphididae</taxon>
        <taxon>Macrosiphini</taxon>
        <taxon>Macrosiphum</taxon>
    </lineage>
</organism>
<protein>
    <recommendedName>
        <fullName evidence="1">Mutator-like transposase domain-containing protein</fullName>
    </recommendedName>
</protein>
<comment type="caution">
    <text evidence="2">The sequence shown here is derived from an EMBL/GenBank/DDBJ whole genome shotgun (WGS) entry which is preliminary data.</text>
</comment>
<dbReference type="Proteomes" id="UP001160148">
    <property type="component" value="Unassembled WGS sequence"/>
</dbReference>
<dbReference type="Pfam" id="PF20700">
    <property type="entry name" value="Mutator"/>
    <property type="match status" value="1"/>
</dbReference>
<gene>
    <name evidence="2" type="ORF">MEUPH1_LOCUS14586</name>
</gene>
<keyword evidence="3" id="KW-1185">Reference proteome</keyword>
<name>A0AAV0WU63_9HEMI</name>
<reference evidence="2 3" key="1">
    <citation type="submission" date="2023-01" db="EMBL/GenBank/DDBJ databases">
        <authorList>
            <person name="Whitehead M."/>
        </authorList>
    </citation>
    <scope>NUCLEOTIDE SEQUENCE [LARGE SCALE GENOMIC DNA]</scope>
</reference>
<evidence type="ECO:0000313" key="3">
    <source>
        <dbReference type="Proteomes" id="UP001160148"/>
    </source>
</evidence>
<proteinExistence type="predicted"/>